<feature type="domain" description="Malate synthase C-terminal" evidence="8">
    <location>
        <begin position="343"/>
        <end position="404"/>
    </location>
</feature>
<protein>
    <recommendedName>
        <fullName evidence="1">malate synthase</fullName>
        <ecNumber evidence="1">2.3.3.9</ecNumber>
    </recommendedName>
</protein>
<comment type="catalytic activity">
    <reaction evidence="5">
        <text>glyoxylate + acetyl-CoA + H2O = (S)-malate + CoA + H(+)</text>
        <dbReference type="Rhea" id="RHEA:18181"/>
        <dbReference type="ChEBI" id="CHEBI:15377"/>
        <dbReference type="ChEBI" id="CHEBI:15378"/>
        <dbReference type="ChEBI" id="CHEBI:15589"/>
        <dbReference type="ChEBI" id="CHEBI:36655"/>
        <dbReference type="ChEBI" id="CHEBI:57287"/>
        <dbReference type="ChEBI" id="CHEBI:57288"/>
        <dbReference type="EC" id="2.3.3.9"/>
    </reaction>
</comment>
<dbReference type="Pfam" id="PF01274">
    <property type="entry name" value="MS_TIM-barrel"/>
    <property type="match status" value="1"/>
</dbReference>
<keyword evidence="10" id="KW-1185">Reference proteome</keyword>
<evidence type="ECO:0000313" key="10">
    <source>
        <dbReference type="Proteomes" id="UP000002640"/>
    </source>
</evidence>
<proteinExistence type="predicted"/>
<keyword evidence="3" id="KW-0816">Tricarboxylic acid cycle</keyword>
<dbReference type="InterPro" id="IPR048355">
    <property type="entry name" value="MS_C"/>
</dbReference>
<evidence type="ECO:0000313" key="9">
    <source>
        <dbReference type="EMBL" id="EGZ24333.1"/>
    </source>
</evidence>
<evidence type="ECO:0000256" key="6">
    <source>
        <dbReference type="PIRSR" id="PIRSR601465-50"/>
    </source>
</evidence>
<dbReference type="EMBL" id="JH159152">
    <property type="protein sequence ID" value="EGZ24333.1"/>
    <property type="molecule type" value="Genomic_DNA"/>
</dbReference>
<evidence type="ECO:0000259" key="7">
    <source>
        <dbReference type="Pfam" id="PF01274"/>
    </source>
</evidence>
<dbReference type="GO" id="GO:0004474">
    <property type="term" value="F:malate synthase activity"/>
    <property type="evidence" value="ECO:0007669"/>
    <property type="project" value="UniProtKB-EC"/>
</dbReference>
<evidence type="ECO:0000256" key="5">
    <source>
        <dbReference type="ARBA" id="ARBA00047918"/>
    </source>
</evidence>
<evidence type="ECO:0000256" key="1">
    <source>
        <dbReference type="ARBA" id="ARBA00012636"/>
    </source>
</evidence>
<feature type="active site" description="Proton acceptor" evidence="6">
    <location>
        <position position="102"/>
    </location>
</feature>
<keyword evidence="4" id="KW-0808">Transferase</keyword>
<dbReference type="Proteomes" id="UP000002640">
    <property type="component" value="Unassembled WGS sequence"/>
</dbReference>
<evidence type="ECO:0000256" key="2">
    <source>
        <dbReference type="ARBA" id="ARBA00022435"/>
    </source>
</evidence>
<sequence>MPHFLEETRAIREDPTWRVDPQPRALEDRRVDIGDVSPANREFLLCALNSGAQGVQVDFDDGHCPTWNNTIQGHFNVLQAARGLLEVSGQRIVENPALLVIRPRAWNMDESHMLVNGRVVPGALFDFAMHLFHNGKHLLKTERGPFLYLPKLEGYTEATLWRKTFEYTEKKLGLPHGCIKATVLIENIFAAFEMDEILYELRHHSSGLNCGMWDYTASIVVNFRLKPEFSLPDRQQYYMDLLILTCKRRHAPATTGMVPFVLSELPSGMSQAEAVEKATSGKGMEALAGSDGALVYDLALVEPVAKVFTETRGKINEADRSPLTFDEALLTEKLLTLPRGDVTLKSVEMNVRVALLYVIHWLYDHGTVVVNGCIEDSATAEISRAQLWQWVHHRVPIAGTPRRVDAT</sequence>
<dbReference type="GeneID" id="20655623"/>
<feature type="domain" description="Malate synthase TIM barrel" evidence="7">
    <location>
        <begin position="99"/>
        <end position="317"/>
    </location>
</feature>
<dbReference type="KEGG" id="psoj:PHYSODRAFT_483419"/>
<evidence type="ECO:0000259" key="8">
    <source>
        <dbReference type="Pfam" id="PF20659"/>
    </source>
</evidence>
<dbReference type="InterPro" id="IPR044856">
    <property type="entry name" value="Malate_synth_C_sf"/>
</dbReference>
<dbReference type="OMA" id="QWVYHRV"/>
<dbReference type="SMR" id="G4YUE9"/>
<gene>
    <name evidence="9" type="ORF">PHYSODRAFT_483419</name>
</gene>
<dbReference type="InterPro" id="IPR011076">
    <property type="entry name" value="Malate_synth_sf"/>
</dbReference>
<dbReference type="GO" id="GO:0005737">
    <property type="term" value="C:cytoplasm"/>
    <property type="evidence" value="ECO:0007669"/>
    <property type="project" value="TreeGrafter"/>
</dbReference>
<dbReference type="InParanoid" id="G4YUE9"/>
<keyword evidence="2" id="KW-0329">Glyoxylate bypass</keyword>
<dbReference type="InterPro" id="IPR006252">
    <property type="entry name" value="Malate_synthA"/>
</dbReference>
<dbReference type="SUPFAM" id="SSF51645">
    <property type="entry name" value="Malate synthase G"/>
    <property type="match status" value="1"/>
</dbReference>
<dbReference type="PANTHER" id="PTHR42902:SF2">
    <property type="entry name" value="MALATE SYNTHASE"/>
    <property type="match status" value="1"/>
</dbReference>
<dbReference type="RefSeq" id="XP_009519621.1">
    <property type="nucleotide sequence ID" value="XM_009521326.1"/>
</dbReference>
<dbReference type="STRING" id="1094619.G4YUE9"/>
<dbReference type="Gene3D" id="3.20.20.360">
    <property type="entry name" value="Malate synthase, domain 3"/>
    <property type="match status" value="1"/>
</dbReference>
<feature type="active site" description="Proton donor" evidence="6">
    <location>
        <position position="376"/>
    </location>
</feature>
<dbReference type="GO" id="GO:0006099">
    <property type="term" value="P:tricarboxylic acid cycle"/>
    <property type="evidence" value="ECO:0007669"/>
    <property type="project" value="UniProtKB-KW"/>
</dbReference>
<dbReference type="PANTHER" id="PTHR42902">
    <property type="entry name" value="MALATE SYNTHASE"/>
    <property type="match status" value="1"/>
</dbReference>
<name>G4YUE9_PHYSP</name>
<dbReference type="GO" id="GO:0006097">
    <property type="term" value="P:glyoxylate cycle"/>
    <property type="evidence" value="ECO:0007669"/>
    <property type="project" value="UniProtKB-KW"/>
</dbReference>
<dbReference type="AlphaFoldDB" id="G4YUE9"/>
<accession>G4YUE9</accession>
<evidence type="ECO:0000256" key="4">
    <source>
        <dbReference type="ARBA" id="ARBA00022679"/>
    </source>
</evidence>
<dbReference type="EC" id="2.3.3.9" evidence="1"/>
<evidence type="ECO:0000256" key="3">
    <source>
        <dbReference type="ARBA" id="ARBA00022532"/>
    </source>
</evidence>
<organism evidence="9 10">
    <name type="scientific">Phytophthora sojae (strain P6497)</name>
    <name type="common">Soybean stem and root rot agent</name>
    <name type="synonym">Phytophthora megasperma f. sp. glycines</name>
    <dbReference type="NCBI Taxonomy" id="1094619"/>
    <lineage>
        <taxon>Eukaryota</taxon>
        <taxon>Sar</taxon>
        <taxon>Stramenopiles</taxon>
        <taxon>Oomycota</taxon>
        <taxon>Peronosporomycetes</taxon>
        <taxon>Peronosporales</taxon>
        <taxon>Peronosporaceae</taxon>
        <taxon>Phytophthora</taxon>
    </lineage>
</organism>
<dbReference type="FunFam" id="3.20.20.360:FF:000001">
    <property type="entry name" value="Malate synthase"/>
    <property type="match status" value="1"/>
</dbReference>
<reference evidence="9 10" key="1">
    <citation type="journal article" date="2006" name="Science">
        <title>Phytophthora genome sequences uncover evolutionary origins and mechanisms of pathogenesis.</title>
        <authorList>
            <person name="Tyler B.M."/>
            <person name="Tripathy S."/>
            <person name="Zhang X."/>
            <person name="Dehal P."/>
            <person name="Jiang R.H."/>
            <person name="Aerts A."/>
            <person name="Arredondo F.D."/>
            <person name="Baxter L."/>
            <person name="Bensasson D."/>
            <person name="Beynon J.L."/>
            <person name="Chapman J."/>
            <person name="Damasceno C.M."/>
            <person name="Dorrance A.E."/>
            <person name="Dou D."/>
            <person name="Dickerman A.W."/>
            <person name="Dubchak I.L."/>
            <person name="Garbelotto M."/>
            <person name="Gijzen M."/>
            <person name="Gordon S.G."/>
            <person name="Govers F."/>
            <person name="Grunwald N.J."/>
            <person name="Huang W."/>
            <person name="Ivors K.L."/>
            <person name="Jones R.W."/>
            <person name="Kamoun S."/>
            <person name="Krampis K."/>
            <person name="Lamour K.H."/>
            <person name="Lee M.K."/>
            <person name="McDonald W.H."/>
            <person name="Medina M."/>
            <person name="Meijer H.J."/>
            <person name="Nordberg E.K."/>
            <person name="Maclean D.J."/>
            <person name="Ospina-Giraldo M.D."/>
            <person name="Morris P.F."/>
            <person name="Phuntumart V."/>
            <person name="Putnam N.H."/>
            <person name="Rash S."/>
            <person name="Rose J.K."/>
            <person name="Sakihama Y."/>
            <person name="Salamov A.A."/>
            <person name="Savidor A."/>
            <person name="Scheuring C.F."/>
            <person name="Smith B.M."/>
            <person name="Sobral B.W."/>
            <person name="Terry A."/>
            <person name="Torto-Alalibo T.A."/>
            <person name="Win J."/>
            <person name="Xu Z."/>
            <person name="Zhang H."/>
            <person name="Grigoriev I.V."/>
            <person name="Rokhsar D.S."/>
            <person name="Boore J.L."/>
        </authorList>
    </citation>
    <scope>NUCLEOTIDE SEQUENCE [LARGE SCALE GENOMIC DNA]</scope>
    <source>
        <strain evidence="9 10">P6497</strain>
    </source>
</reference>
<dbReference type="Gene3D" id="1.20.1220.12">
    <property type="entry name" value="Malate synthase, domain III"/>
    <property type="match status" value="1"/>
</dbReference>
<dbReference type="InterPro" id="IPR001465">
    <property type="entry name" value="Malate_synthase_TIM"/>
</dbReference>
<dbReference type="InterPro" id="IPR046363">
    <property type="entry name" value="MS_N_TIM-barrel_dom"/>
</dbReference>
<dbReference type="Pfam" id="PF20659">
    <property type="entry name" value="MS_C"/>
    <property type="match status" value="1"/>
</dbReference>